<protein>
    <submittedName>
        <fullName evidence="1">Putative secreted peptide</fullName>
    </submittedName>
</protein>
<dbReference type="EMBL" id="GGFM01009603">
    <property type="protein sequence ID" value="MBW30354.1"/>
    <property type="molecule type" value="Transcribed_RNA"/>
</dbReference>
<dbReference type="AlphaFoldDB" id="A0A2M3ZP68"/>
<evidence type="ECO:0000313" key="1">
    <source>
        <dbReference type="EMBL" id="MBW30354.1"/>
    </source>
</evidence>
<organism evidence="1">
    <name type="scientific">Anopheles braziliensis</name>
    <dbReference type="NCBI Taxonomy" id="58242"/>
    <lineage>
        <taxon>Eukaryota</taxon>
        <taxon>Metazoa</taxon>
        <taxon>Ecdysozoa</taxon>
        <taxon>Arthropoda</taxon>
        <taxon>Hexapoda</taxon>
        <taxon>Insecta</taxon>
        <taxon>Pterygota</taxon>
        <taxon>Neoptera</taxon>
        <taxon>Endopterygota</taxon>
        <taxon>Diptera</taxon>
        <taxon>Nematocera</taxon>
        <taxon>Culicoidea</taxon>
        <taxon>Culicidae</taxon>
        <taxon>Anophelinae</taxon>
        <taxon>Anopheles</taxon>
    </lineage>
</organism>
<reference evidence="1" key="1">
    <citation type="submission" date="2018-01" db="EMBL/GenBank/DDBJ databases">
        <title>An insight into the sialome of Amazonian anophelines.</title>
        <authorList>
            <person name="Ribeiro J.M."/>
            <person name="Scarpassa V."/>
            <person name="Calvo E."/>
        </authorList>
    </citation>
    <scope>NUCLEOTIDE SEQUENCE</scope>
    <source>
        <tissue evidence="1">Salivary glands</tissue>
    </source>
</reference>
<sequence length="73" mass="7595">MSGRLPTAGAVVAATPAVPTPARLPPSSVTYFARSPVGLADATFAFRFRPSWSAHLRPRSRSVAAAAAAGWRC</sequence>
<accession>A0A2M3ZP68</accession>
<name>A0A2M3ZP68_9DIPT</name>
<proteinExistence type="predicted"/>